<keyword evidence="10" id="KW-1185">Reference proteome</keyword>
<evidence type="ECO:0000256" key="6">
    <source>
        <dbReference type="ARBA" id="ARBA00047761"/>
    </source>
</evidence>
<dbReference type="GO" id="GO:0004722">
    <property type="term" value="F:protein serine/threonine phosphatase activity"/>
    <property type="evidence" value="ECO:0007669"/>
    <property type="project" value="UniProtKB-EC"/>
</dbReference>
<dbReference type="PANTHER" id="PTHR45948:SF3">
    <property type="entry name" value="DUAL SPECIFICITY PROTEIN PHOSPHATASE 22"/>
    <property type="match status" value="1"/>
</dbReference>
<evidence type="ECO:0000256" key="3">
    <source>
        <dbReference type="ARBA" id="ARBA00022490"/>
    </source>
</evidence>
<reference evidence="9" key="1">
    <citation type="submission" date="2025-08" db="UniProtKB">
        <authorList>
            <consortium name="Ensembl"/>
        </authorList>
    </citation>
    <scope>IDENTIFICATION</scope>
</reference>
<evidence type="ECO:0000313" key="9">
    <source>
        <dbReference type="Ensembl" id="ENSBOBP00000013093.1"/>
    </source>
</evidence>
<organism evidence="9 10">
    <name type="scientific">Bubo bubo</name>
    <name type="common">Eurasian eagle-owl</name>
    <name type="synonym">Strix bubo</name>
    <dbReference type="NCBI Taxonomy" id="30461"/>
    <lineage>
        <taxon>Eukaryota</taxon>
        <taxon>Metazoa</taxon>
        <taxon>Chordata</taxon>
        <taxon>Craniata</taxon>
        <taxon>Vertebrata</taxon>
        <taxon>Euteleostomi</taxon>
        <taxon>Archelosauria</taxon>
        <taxon>Archosauria</taxon>
        <taxon>Dinosauria</taxon>
        <taxon>Saurischia</taxon>
        <taxon>Theropoda</taxon>
        <taxon>Coelurosauria</taxon>
        <taxon>Aves</taxon>
        <taxon>Neognathae</taxon>
        <taxon>Neoaves</taxon>
        <taxon>Telluraves</taxon>
        <taxon>Strigiformes</taxon>
        <taxon>Strigidae</taxon>
        <taxon>Bubo</taxon>
    </lineage>
</organism>
<evidence type="ECO:0008006" key="11">
    <source>
        <dbReference type="Google" id="ProtNLM"/>
    </source>
</evidence>
<keyword evidence="4" id="KW-0378">Hydrolase</keyword>
<evidence type="ECO:0000256" key="5">
    <source>
        <dbReference type="ARBA" id="ARBA00022912"/>
    </source>
</evidence>
<dbReference type="AlphaFoldDB" id="A0A8C0F606"/>
<comment type="catalytic activity">
    <reaction evidence="8">
        <text>O-phospho-L-tyrosyl-[protein] + H2O = L-tyrosyl-[protein] + phosphate</text>
        <dbReference type="Rhea" id="RHEA:10684"/>
        <dbReference type="Rhea" id="RHEA-COMP:10136"/>
        <dbReference type="Rhea" id="RHEA-COMP:20101"/>
        <dbReference type="ChEBI" id="CHEBI:15377"/>
        <dbReference type="ChEBI" id="CHEBI:43474"/>
        <dbReference type="ChEBI" id="CHEBI:46858"/>
        <dbReference type="ChEBI" id="CHEBI:61978"/>
        <dbReference type="EC" id="3.1.3.48"/>
    </reaction>
</comment>
<comment type="catalytic activity">
    <reaction evidence="6">
        <text>O-phospho-L-seryl-[protein] + H2O = L-seryl-[protein] + phosphate</text>
        <dbReference type="Rhea" id="RHEA:20629"/>
        <dbReference type="Rhea" id="RHEA-COMP:9863"/>
        <dbReference type="Rhea" id="RHEA-COMP:11604"/>
        <dbReference type="ChEBI" id="CHEBI:15377"/>
        <dbReference type="ChEBI" id="CHEBI:29999"/>
        <dbReference type="ChEBI" id="CHEBI:43474"/>
        <dbReference type="ChEBI" id="CHEBI:83421"/>
        <dbReference type="EC" id="3.1.3.16"/>
    </reaction>
</comment>
<comment type="subcellular location">
    <subcellularLocation>
        <location evidence="1">Cytoplasm</location>
    </subcellularLocation>
</comment>
<accession>A0A8C0F606</accession>
<dbReference type="PANTHER" id="PTHR45948">
    <property type="entry name" value="DUAL SPECIFICITY PROTEIN PHOSPHATASE DDB_G0269404-RELATED"/>
    <property type="match status" value="1"/>
</dbReference>
<dbReference type="GO" id="GO:0007165">
    <property type="term" value="P:signal transduction"/>
    <property type="evidence" value="ECO:0007669"/>
    <property type="project" value="TreeGrafter"/>
</dbReference>
<dbReference type="Gene3D" id="3.90.190.10">
    <property type="entry name" value="Protein tyrosine phosphatase superfamily"/>
    <property type="match status" value="1"/>
</dbReference>
<evidence type="ECO:0000256" key="1">
    <source>
        <dbReference type="ARBA" id="ARBA00004496"/>
    </source>
</evidence>
<comment type="similarity">
    <text evidence="2">Belongs to the protein-tyrosine phosphatase family. Non-receptor class dual specificity subfamily.</text>
</comment>
<sequence length="43" mass="4927">MTITDFGWEDALSVVRAARSCANPNMGFQRQLQDFEKHDVDQV</sequence>
<evidence type="ECO:0000256" key="2">
    <source>
        <dbReference type="ARBA" id="ARBA00008601"/>
    </source>
</evidence>
<dbReference type="GO" id="GO:0005886">
    <property type="term" value="C:plasma membrane"/>
    <property type="evidence" value="ECO:0007669"/>
    <property type="project" value="TreeGrafter"/>
</dbReference>
<dbReference type="Proteomes" id="UP000694567">
    <property type="component" value="Unplaced"/>
</dbReference>
<reference evidence="9" key="2">
    <citation type="submission" date="2025-09" db="UniProtKB">
        <authorList>
            <consortium name="Ensembl"/>
        </authorList>
    </citation>
    <scope>IDENTIFICATION</scope>
</reference>
<dbReference type="SUPFAM" id="SSF52799">
    <property type="entry name" value="(Phosphotyrosine protein) phosphatases II"/>
    <property type="match status" value="1"/>
</dbReference>
<evidence type="ECO:0000256" key="4">
    <source>
        <dbReference type="ARBA" id="ARBA00022801"/>
    </source>
</evidence>
<dbReference type="Ensembl" id="ENSBOBT00000013406.1">
    <property type="protein sequence ID" value="ENSBOBP00000013093.1"/>
    <property type="gene ID" value="ENSBOBG00000008313.1"/>
</dbReference>
<keyword evidence="3" id="KW-0963">Cytoplasm</keyword>
<dbReference type="InterPro" id="IPR029021">
    <property type="entry name" value="Prot-tyrosine_phosphatase-like"/>
</dbReference>
<evidence type="ECO:0000313" key="10">
    <source>
        <dbReference type="Proteomes" id="UP000694567"/>
    </source>
</evidence>
<evidence type="ECO:0000256" key="7">
    <source>
        <dbReference type="ARBA" id="ARBA00048336"/>
    </source>
</evidence>
<evidence type="ECO:0000256" key="8">
    <source>
        <dbReference type="ARBA" id="ARBA00051722"/>
    </source>
</evidence>
<proteinExistence type="inferred from homology"/>
<keyword evidence="5" id="KW-0904">Protein phosphatase</keyword>
<comment type="catalytic activity">
    <reaction evidence="7">
        <text>O-phospho-L-threonyl-[protein] + H2O = L-threonyl-[protein] + phosphate</text>
        <dbReference type="Rhea" id="RHEA:47004"/>
        <dbReference type="Rhea" id="RHEA-COMP:11060"/>
        <dbReference type="Rhea" id="RHEA-COMP:11605"/>
        <dbReference type="ChEBI" id="CHEBI:15377"/>
        <dbReference type="ChEBI" id="CHEBI:30013"/>
        <dbReference type="ChEBI" id="CHEBI:43474"/>
        <dbReference type="ChEBI" id="CHEBI:61977"/>
        <dbReference type="EC" id="3.1.3.16"/>
    </reaction>
</comment>
<name>A0A8C0F606_BUBBB</name>
<dbReference type="GO" id="GO:0005829">
    <property type="term" value="C:cytosol"/>
    <property type="evidence" value="ECO:0007669"/>
    <property type="project" value="TreeGrafter"/>
</dbReference>
<dbReference type="GO" id="GO:0004725">
    <property type="term" value="F:protein tyrosine phosphatase activity"/>
    <property type="evidence" value="ECO:0007669"/>
    <property type="project" value="UniProtKB-EC"/>
</dbReference>
<protein>
    <recommendedName>
        <fullName evidence="11">Dual specificity phosphatase 22</fullName>
    </recommendedName>
</protein>